<evidence type="ECO:0000259" key="1">
    <source>
        <dbReference type="Pfam" id="PF07837"/>
    </source>
</evidence>
<comment type="caution">
    <text evidence="2">The sequence shown here is derived from an EMBL/GenBank/DDBJ whole genome shotgun (WGS) entry which is preliminary data.</text>
</comment>
<accession>A0A7C0ZLE3</accession>
<gene>
    <name evidence="2" type="ORF">ENF18_06090</name>
</gene>
<proteinExistence type="predicted"/>
<reference evidence="2" key="1">
    <citation type="journal article" date="2020" name="mSystems">
        <title>Genome- and Community-Level Interaction Insights into Carbon Utilization and Element Cycling Functions of Hydrothermarchaeota in Hydrothermal Sediment.</title>
        <authorList>
            <person name="Zhou Z."/>
            <person name="Liu Y."/>
            <person name="Xu W."/>
            <person name="Pan J."/>
            <person name="Luo Z.H."/>
            <person name="Li M."/>
        </authorList>
    </citation>
    <scope>NUCLEOTIDE SEQUENCE [LARGE SCALE GENOMIC DNA]</scope>
    <source>
        <strain evidence="2">HyVt-102</strain>
    </source>
</reference>
<dbReference type="EMBL" id="DQWE01000289">
    <property type="protein sequence ID" value="HDI83344.1"/>
    <property type="molecule type" value="Genomic_DNA"/>
</dbReference>
<sequence length="33" mass="3694">MNKIVECVPNFSEGRDMGIIKQITDEIEKVEGA</sequence>
<dbReference type="Pfam" id="PF07837">
    <property type="entry name" value="FTCD_N"/>
    <property type="match status" value="1"/>
</dbReference>
<dbReference type="GO" id="GO:0016740">
    <property type="term" value="F:transferase activity"/>
    <property type="evidence" value="ECO:0007669"/>
    <property type="project" value="InterPro"/>
</dbReference>
<dbReference type="Proteomes" id="UP000885847">
    <property type="component" value="Unassembled WGS sequence"/>
</dbReference>
<evidence type="ECO:0000313" key="2">
    <source>
        <dbReference type="EMBL" id="HDI83344.1"/>
    </source>
</evidence>
<feature type="domain" description="Formiminotransferase N-terminal subdomain" evidence="1">
    <location>
        <begin position="4"/>
        <end position="32"/>
    </location>
</feature>
<dbReference type="AlphaFoldDB" id="A0A7C0ZLE3"/>
<dbReference type="Gene3D" id="3.30.990.10">
    <property type="entry name" value="Formiminotransferase, N-terminal subdomain"/>
    <property type="match status" value="1"/>
</dbReference>
<name>A0A7C0ZLE3_UNCW3</name>
<dbReference type="GO" id="GO:0005542">
    <property type="term" value="F:folic acid binding"/>
    <property type="evidence" value="ECO:0007669"/>
    <property type="project" value="InterPro"/>
</dbReference>
<dbReference type="SUPFAM" id="SSF55116">
    <property type="entry name" value="Formiminotransferase domain of formiminotransferase-cyclodeaminase"/>
    <property type="match status" value="1"/>
</dbReference>
<feature type="non-terminal residue" evidence="2">
    <location>
        <position position="33"/>
    </location>
</feature>
<organism evidence="2">
    <name type="scientific">candidate division WOR-3 bacterium</name>
    <dbReference type="NCBI Taxonomy" id="2052148"/>
    <lineage>
        <taxon>Bacteria</taxon>
        <taxon>Bacteria division WOR-3</taxon>
    </lineage>
</organism>
<protein>
    <submittedName>
        <fullName evidence="2">Glutamate formiminotransferase</fullName>
    </submittedName>
</protein>
<dbReference type="InterPro" id="IPR037064">
    <property type="entry name" value="Formiminotransferase_N_sf"/>
</dbReference>
<dbReference type="InterPro" id="IPR022384">
    <property type="entry name" value="FormiminoTrfase_cat_dom_sf"/>
</dbReference>
<dbReference type="InterPro" id="IPR012886">
    <property type="entry name" value="Formiminotransferase_N"/>
</dbReference>